<comment type="caution">
    <text evidence="2">The sequence shown here is derived from an EMBL/GenBank/DDBJ whole genome shotgun (WGS) entry which is preliminary data.</text>
</comment>
<feature type="signal peptide" evidence="1">
    <location>
        <begin position="1"/>
        <end position="20"/>
    </location>
</feature>
<evidence type="ECO:0000256" key="1">
    <source>
        <dbReference type="SAM" id="SignalP"/>
    </source>
</evidence>
<dbReference type="Gene3D" id="1.25.40.10">
    <property type="entry name" value="Tetratricopeptide repeat domain"/>
    <property type="match status" value="1"/>
</dbReference>
<name>A0A364Y4J1_9BACT</name>
<dbReference type="InterPro" id="IPR021314">
    <property type="entry name" value="DUF2911"/>
</dbReference>
<organism evidence="2 3">
    <name type="scientific">Pseudochryseolinea flava</name>
    <dbReference type="NCBI Taxonomy" id="2059302"/>
    <lineage>
        <taxon>Bacteria</taxon>
        <taxon>Pseudomonadati</taxon>
        <taxon>Bacteroidota</taxon>
        <taxon>Cytophagia</taxon>
        <taxon>Cytophagales</taxon>
        <taxon>Fulvivirgaceae</taxon>
        <taxon>Pseudochryseolinea</taxon>
    </lineage>
</organism>
<evidence type="ECO:0008006" key="4">
    <source>
        <dbReference type="Google" id="ProtNLM"/>
    </source>
</evidence>
<gene>
    <name evidence="2" type="ORF">DQQ10_09485</name>
</gene>
<dbReference type="InterPro" id="IPR011990">
    <property type="entry name" value="TPR-like_helical_dom_sf"/>
</dbReference>
<dbReference type="SUPFAM" id="SSF48452">
    <property type="entry name" value="TPR-like"/>
    <property type="match status" value="1"/>
</dbReference>
<protein>
    <recommendedName>
        <fullName evidence="4">DUF2911 domain-containing protein</fullName>
    </recommendedName>
</protein>
<dbReference type="RefSeq" id="WP_112746603.1">
    <property type="nucleotide sequence ID" value="NZ_QMFY01000003.1"/>
</dbReference>
<keyword evidence="3" id="KW-1185">Reference proteome</keyword>
<sequence length="375" mass="41826">MIRILSTLFFLTCLSLCTIAQVLTMPPSGGNQKSSITQWIGLVSVTINYSSPDVHGPNGEDRTGHIWGELVHYGYIDQGYGPARSAPWRAGANENTTITFSHDVTVQGKSLKAGTYGLFLEVAQNGPSKWIFSSNTTSWGSYYYNSAEDVLRVETNLVDAPYTEWLTFGFDERLQNSAVAYLQWEKKRVPMKIDVPNGNDLYVKKFRADLNGTTTGFRYQGYTEAAQFCAQNKINLPEALMWADSAISHPFIGREMFSTLQTKAQVLMAMGRDQEAEAIMQKAIKHPTASVADVHQYARAILAAGKNDKALAIFKLNKQLHPEDKFTTHVGLARGYTAVGDKKNAIKNWEIAIQNLPANQKNYLSFYEGELKKLK</sequence>
<dbReference type="Proteomes" id="UP000251889">
    <property type="component" value="Unassembled WGS sequence"/>
</dbReference>
<evidence type="ECO:0000313" key="2">
    <source>
        <dbReference type="EMBL" id="RAW01862.1"/>
    </source>
</evidence>
<dbReference type="AlphaFoldDB" id="A0A364Y4J1"/>
<proteinExistence type="predicted"/>
<dbReference type="EMBL" id="QMFY01000003">
    <property type="protein sequence ID" value="RAW01862.1"/>
    <property type="molecule type" value="Genomic_DNA"/>
</dbReference>
<reference evidence="2 3" key="1">
    <citation type="submission" date="2018-06" db="EMBL/GenBank/DDBJ databases">
        <title>Chryseolinea flavus sp. nov., a member of the phylum Bacteroidetes isolated from soil.</title>
        <authorList>
            <person name="Li Y."/>
            <person name="Wang J."/>
        </authorList>
    </citation>
    <scope>NUCLEOTIDE SEQUENCE [LARGE SCALE GENOMIC DNA]</scope>
    <source>
        <strain evidence="2 3">SDU1-6</strain>
    </source>
</reference>
<evidence type="ECO:0000313" key="3">
    <source>
        <dbReference type="Proteomes" id="UP000251889"/>
    </source>
</evidence>
<dbReference type="Pfam" id="PF11138">
    <property type="entry name" value="DUF2911"/>
    <property type="match status" value="1"/>
</dbReference>
<feature type="chain" id="PRO_5016941599" description="DUF2911 domain-containing protein" evidence="1">
    <location>
        <begin position="21"/>
        <end position="375"/>
    </location>
</feature>
<keyword evidence="1" id="KW-0732">Signal</keyword>
<accession>A0A364Y4J1</accession>
<dbReference type="OrthoDB" id="195456at2"/>